<proteinExistence type="predicted"/>
<evidence type="ECO:0000313" key="1">
    <source>
        <dbReference type="EMBL" id="MDP9844050.1"/>
    </source>
</evidence>
<dbReference type="Proteomes" id="UP001225356">
    <property type="component" value="Unassembled WGS sequence"/>
</dbReference>
<accession>A0ABT9QBB3</accession>
<sequence>MPETSSSEPVNPPHLYIAVNNGLIGGNQSLSSHLLAGPDLRNGRGLRGRLPASLLADAVEGFVTPDWMASAQKKSRNGIVLLAGGRGTGRQTAALNLLCGTHGAAASVHHLDDDLDFGTWRPILGEANGYLVEGTLGGLVRNRAALTSIGSRLLEADAAMVVILPDDPELVAQLEDFLGMAPVHCTPPVAEQIFHAKLAAAVPGEEARQRLLDGLPAELLPEILPPGASPRDALDVVDAVIATAESLEAAGTRAARIRGILAERADREIAVFLPSWLEDPQARNALIAAVVFTGSSPQTIAEQAERLSLKVEGASCDPGISNRGRQHSISALLRPIGVRTDMVRRPGRSPETRVAFARCQWPGAILRHVWRGPLADLLVPWLRSVEERELIERAGWALAMSVPPERGTGRLNRIRVCAMSGGPSGRAVAAKALRVLVNDPDLSRETAGQLGSWAYERDWPLRCVAALTCGGGSEIAPLGLALGLMRKLIRGAEVEPHRYVDRAVDNALLDLFRRGDRRAVLRVLRAWTESEGAEAGYATYILPKLLRCDLAWFGAQFADDEVFALTVLLIRRTLRARGPGGTLRDTMLRWHRVAAGDSKHEAAVDAVLFAVGDDRHPNVGRFLDVINRHD</sequence>
<reference evidence="1 2" key="1">
    <citation type="submission" date="2023-07" db="EMBL/GenBank/DDBJ databases">
        <title>Sequencing the genomes of 1000 actinobacteria strains.</title>
        <authorList>
            <person name="Klenk H.-P."/>
        </authorList>
    </citation>
    <scope>NUCLEOTIDE SEQUENCE [LARGE SCALE GENOMIC DNA]</scope>
    <source>
        <strain evidence="1 2">DSM 46740</strain>
    </source>
</reference>
<evidence type="ECO:0000313" key="2">
    <source>
        <dbReference type="Proteomes" id="UP001225356"/>
    </source>
</evidence>
<dbReference type="EMBL" id="JAUSQU010000001">
    <property type="protein sequence ID" value="MDP9844050.1"/>
    <property type="molecule type" value="Genomic_DNA"/>
</dbReference>
<organism evidence="1 2">
    <name type="scientific">Streptosporangium lutulentum</name>
    <dbReference type="NCBI Taxonomy" id="1461250"/>
    <lineage>
        <taxon>Bacteria</taxon>
        <taxon>Bacillati</taxon>
        <taxon>Actinomycetota</taxon>
        <taxon>Actinomycetes</taxon>
        <taxon>Streptosporangiales</taxon>
        <taxon>Streptosporangiaceae</taxon>
        <taxon>Streptosporangium</taxon>
    </lineage>
</organism>
<keyword evidence="2" id="KW-1185">Reference proteome</keyword>
<comment type="caution">
    <text evidence="1">The sequence shown here is derived from an EMBL/GenBank/DDBJ whole genome shotgun (WGS) entry which is preliminary data.</text>
</comment>
<dbReference type="RefSeq" id="WP_307558618.1">
    <property type="nucleotide sequence ID" value="NZ_JAUSQU010000001.1"/>
</dbReference>
<gene>
    <name evidence="1" type="ORF">J2853_003261</name>
</gene>
<name>A0ABT9QBB3_9ACTN</name>
<protein>
    <submittedName>
        <fullName evidence="1">Uncharacterized protein</fullName>
    </submittedName>
</protein>